<name>A0A1T4QRE3_9BACT</name>
<evidence type="ECO:0000313" key="1">
    <source>
        <dbReference type="EMBL" id="SKA05818.1"/>
    </source>
</evidence>
<evidence type="ECO:0000313" key="2">
    <source>
        <dbReference type="Proteomes" id="UP000190065"/>
    </source>
</evidence>
<proteinExistence type="predicted"/>
<sequence>MNYSCIDFKTHGKFWTETWANYLSKNYFRTKWLGGTEYIAQKISKFNWFRIKLVQIQGLLRYFPRGMF</sequence>
<gene>
    <name evidence="1" type="ORF">SAMN02745202_01904</name>
</gene>
<protein>
    <submittedName>
        <fullName evidence="1">Uncharacterized protein</fullName>
    </submittedName>
</protein>
<accession>A0A1T4QRE3</accession>
<dbReference type="Proteomes" id="UP000190065">
    <property type="component" value="Unassembled WGS sequence"/>
</dbReference>
<organism evidence="1 2">
    <name type="scientific">Segatella oulorum</name>
    <dbReference type="NCBI Taxonomy" id="28136"/>
    <lineage>
        <taxon>Bacteria</taxon>
        <taxon>Pseudomonadati</taxon>
        <taxon>Bacteroidota</taxon>
        <taxon>Bacteroidia</taxon>
        <taxon>Bacteroidales</taxon>
        <taxon>Prevotellaceae</taxon>
        <taxon>Segatella</taxon>
    </lineage>
</organism>
<dbReference type="EMBL" id="FUXK01000024">
    <property type="protein sequence ID" value="SKA05818.1"/>
    <property type="molecule type" value="Genomic_DNA"/>
</dbReference>
<dbReference type="STRING" id="28136.SAMN02745202_01904"/>
<reference evidence="1 2" key="1">
    <citation type="submission" date="2017-02" db="EMBL/GenBank/DDBJ databases">
        <authorList>
            <person name="Peterson S.W."/>
        </authorList>
    </citation>
    <scope>NUCLEOTIDE SEQUENCE [LARGE SCALE GENOMIC DNA]</scope>
    <source>
        <strain evidence="1 2">ATCC 43324</strain>
    </source>
</reference>
<dbReference type="AlphaFoldDB" id="A0A1T4QRE3"/>